<dbReference type="EMBL" id="JBHTJR010000061">
    <property type="protein sequence ID" value="MFD0994247.1"/>
    <property type="molecule type" value="Genomic_DNA"/>
</dbReference>
<sequence>MKIKIKGTDKVRNVTPNEWSVIEKNGQTSEYEIIERNTVWAGPIDSNGNVVESQKREFELDHWYKMLDLGSRNKWKRIDNEQYKIQQQELKEDNLKEEEPKKEIKKDKSLEISELQFELTQAQIEKTKAETDLTKEKTKDLKRKFLYFIGGVLVGNIDTILKLFGLLE</sequence>
<feature type="coiled-coil region" evidence="1">
    <location>
        <begin position="78"/>
        <end position="144"/>
    </location>
</feature>
<evidence type="ECO:0000256" key="1">
    <source>
        <dbReference type="SAM" id="Coils"/>
    </source>
</evidence>
<feature type="transmembrane region" description="Helical" evidence="2">
    <location>
        <begin position="145"/>
        <end position="167"/>
    </location>
</feature>
<keyword evidence="2" id="KW-1133">Transmembrane helix</keyword>
<evidence type="ECO:0000256" key="2">
    <source>
        <dbReference type="SAM" id="Phobius"/>
    </source>
</evidence>
<evidence type="ECO:0000313" key="3">
    <source>
        <dbReference type="EMBL" id="MFD0994247.1"/>
    </source>
</evidence>
<comment type="caution">
    <text evidence="3">The sequence shown here is derived from an EMBL/GenBank/DDBJ whole genome shotgun (WGS) entry which is preliminary data.</text>
</comment>
<evidence type="ECO:0000313" key="4">
    <source>
        <dbReference type="Proteomes" id="UP001597062"/>
    </source>
</evidence>
<keyword evidence="2" id="KW-0472">Membrane</keyword>
<accession>A0ABW3JXY3</accession>
<organism evidence="3 4">
    <name type="scientific">Tenacibaculum geojense</name>
    <dbReference type="NCBI Taxonomy" id="915352"/>
    <lineage>
        <taxon>Bacteria</taxon>
        <taxon>Pseudomonadati</taxon>
        <taxon>Bacteroidota</taxon>
        <taxon>Flavobacteriia</taxon>
        <taxon>Flavobacteriales</taxon>
        <taxon>Flavobacteriaceae</taxon>
        <taxon>Tenacibaculum</taxon>
    </lineage>
</organism>
<reference evidence="4" key="1">
    <citation type="journal article" date="2019" name="Int. J. Syst. Evol. Microbiol.">
        <title>The Global Catalogue of Microorganisms (GCM) 10K type strain sequencing project: providing services to taxonomists for standard genome sequencing and annotation.</title>
        <authorList>
            <consortium name="The Broad Institute Genomics Platform"/>
            <consortium name="The Broad Institute Genome Sequencing Center for Infectious Disease"/>
            <person name="Wu L."/>
            <person name="Ma J."/>
        </authorList>
    </citation>
    <scope>NUCLEOTIDE SEQUENCE [LARGE SCALE GENOMIC DNA]</scope>
    <source>
        <strain evidence="4">CCUG 60527</strain>
    </source>
</reference>
<keyword evidence="1" id="KW-0175">Coiled coil</keyword>
<name>A0ABW3JXY3_9FLAO</name>
<keyword evidence="4" id="KW-1185">Reference proteome</keyword>
<keyword evidence="2" id="KW-0812">Transmembrane</keyword>
<gene>
    <name evidence="3" type="ORF">ACFQ1U_13650</name>
</gene>
<proteinExistence type="predicted"/>
<protein>
    <submittedName>
        <fullName evidence="3">Uncharacterized protein</fullName>
    </submittedName>
</protein>
<dbReference type="RefSeq" id="WP_386109326.1">
    <property type="nucleotide sequence ID" value="NZ_JBHTJR010000061.1"/>
</dbReference>
<dbReference type="Proteomes" id="UP001597062">
    <property type="component" value="Unassembled WGS sequence"/>
</dbReference>